<evidence type="ECO:0000313" key="2">
    <source>
        <dbReference type="Proteomes" id="UP000245910"/>
    </source>
</evidence>
<dbReference type="EMBL" id="LN649229">
    <property type="protein sequence ID" value="CEI66531.1"/>
    <property type="molecule type" value="Genomic_DNA"/>
</dbReference>
<organism evidence="1 2">
    <name type="scientific">Fusarium venenatum</name>
    <dbReference type="NCBI Taxonomy" id="56646"/>
    <lineage>
        <taxon>Eukaryota</taxon>
        <taxon>Fungi</taxon>
        <taxon>Dikarya</taxon>
        <taxon>Ascomycota</taxon>
        <taxon>Pezizomycotina</taxon>
        <taxon>Sordariomycetes</taxon>
        <taxon>Hypocreomycetidae</taxon>
        <taxon>Hypocreales</taxon>
        <taxon>Nectriaceae</taxon>
        <taxon>Fusarium</taxon>
    </lineage>
</organism>
<reference evidence="2" key="1">
    <citation type="submission" date="2014-10" db="EMBL/GenBank/DDBJ databases">
        <authorList>
            <person name="King R."/>
        </authorList>
    </citation>
    <scope>NUCLEOTIDE SEQUENCE [LARGE SCALE GENOMIC DNA]</scope>
    <source>
        <strain evidence="2">A3/5</strain>
    </source>
</reference>
<accession>A0A2L2TLU3</accession>
<keyword evidence="2" id="KW-1185">Reference proteome</keyword>
<proteinExistence type="predicted"/>
<protein>
    <submittedName>
        <fullName evidence="1">Uncharacterized protein</fullName>
    </submittedName>
</protein>
<name>A0A2L2TLU3_9HYPO</name>
<dbReference type="AlphaFoldDB" id="A0A2L2TLU3"/>
<evidence type="ECO:0000313" key="1">
    <source>
        <dbReference type="EMBL" id="CEI66531.1"/>
    </source>
</evidence>
<sequence>MYSKSFKLYHLERKEPRWYMPEKTNVQYEMYAKFLPLRFPTYELTGLDLNGEYGLEATNSRCHVTNNPAGKHFKI</sequence>
<dbReference type="Proteomes" id="UP000245910">
    <property type="component" value="Chromosome I"/>
</dbReference>